<dbReference type="OrthoDB" id="5942084at2759"/>
<proteinExistence type="predicted"/>
<evidence type="ECO:0000313" key="1">
    <source>
        <dbReference type="EMBL" id="KRX24792.1"/>
    </source>
</evidence>
<dbReference type="AlphaFoldDB" id="A0A0V0SDQ7"/>
<evidence type="ECO:0000313" key="2">
    <source>
        <dbReference type="Proteomes" id="UP000054630"/>
    </source>
</evidence>
<reference evidence="1 2" key="1">
    <citation type="submission" date="2015-01" db="EMBL/GenBank/DDBJ databases">
        <title>Evolution of Trichinella species and genotypes.</title>
        <authorList>
            <person name="Korhonen P.K."/>
            <person name="Edoardo P."/>
            <person name="Giuseppe L.R."/>
            <person name="Gasser R.B."/>
        </authorList>
    </citation>
    <scope>NUCLEOTIDE SEQUENCE [LARGE SCALE GENOMIC DNA]</scope>
    <source>
        <strain evidence="1">ISS37</strain>
    </source>
</reference>
<dbReference type="EMBL" id="JYDL01000015">
    <property type="protein sequence ID" value="KRX24792.1"/>
    <property type="molecule type" value="Genomic_DNA"/>
</dbReference>
<comment type="caution">
    <text evidence="1">The sequence shown here is derived from an EMBL/GenBank/DDBJ whole genome shotgun (WGS) entry which is preliminary data.</text>
</comment>
<name>A0A0V0SDQ7_9BILA</name>
<accession>A0A0V0SDQ7</accession>
<keyword evidence="2" id="KW-1185">Reference proteome</keyword>
<organism evidence="1 2">
    <name type="scientific">Trichinella nelsoni</name>
    <dbReference type="NCBI Taxonomy" id="6336"/>
    <lineage>
        <taxon>Eukaryota</taxon>
        <taxon>Metazoa</taxon>
        <taxon>Ecdysozoa</taxon>
        <taxon>Nematoda</taxon>
        <taxon>Enoplea</taxon>
        <taxon>Dorylaimia</taxon>
        <taxon>Trichinellida</taxon>
        <taxon>Trichinellidae</taxon>
        <taxon>Trichinella</taxon>
    </lineage>
</organism>
<gene>
    <name evidence="1" type="ORF">T07_8722</name>
</gene>
<dbReference type="Proteomes" id="UP000054630">
    <property type="component" value="Unassembled WGS sequence"/>
</dbReference>
<protein>
    <submittedName>
        <fullName evidence="1">Uncharacterized protein</fullName>
    </submittedName>
</protein>
<sequence>MKKPYYESLTISLDVSIAVYHVPSSAPLSGLPHRQSKNEFDASEEYLRGLDTQYNVLQWLVEPADMTELFWSSFRSRYRGMSGSSIFLNLLLIVVRYVDCTDFVHDSNGFPHIFKLRHFLLALSVEIVAVAFPSVPSVPSVVSHHELATPLSPHYFVKTEALFYESLTISLDVSVAVCHVPSSAPLSGLPHLESSTCRFFYCKGQREEYLRGLVTQYNVLQWLVEPADMSISCITSLIMDCIISTELFWSSFRSRRHVRYVKCTDFVHDSNGFPHIFKLRHFLLALCVEIVAVAFPSVPNYVKSTSTSIACVHIHPSNVQVRVAISAFPLHNSTGLRRPIKRVRSTLHLDIKACFPRCPNVPLLTRENVKSPVTCRLSSLIVQLDQHVAFWYRTEAYPEATPGAKFLKN</sequence>